<dbReference type="GeneID" id="68868012"/>
<organism evidence="1 2">
    <name type="scientific">Saccharolobus caldissimus</name>
    <dbReference type="NCBI Taxonomy" id="1702097"/>
    <lineage>
        <taxon>Archaea</taxon>
        <taxon>Thermoproteota</taxon>
        <taxon>Thermoprotei</taxon>
        <taxon>Sulfolobales</taxon>
        <taxon>Sulfolobaceae</taxon>
        <taxon>Saccharolobus</taxon>
    </lineage>
</organism>
<name>A0AAQ4CWT8_9CREN</name>
<evidence type="ECO:0000313" key="1">
    <source>
        <dbReference type="EMBL" id="BDC00270.1"/>
    </source>
</evidence>
<gene>
    <name evidence="1" type="ORF">SACC_32860</name>
</gene>
<dbReference type="Proteomes" id="UP001319921">
    <property type="component" value="Chromosome"/>
</dbReference>
<dbReference type="RefSeq" id="WP_229571005.1">
    <property type="nucleotide sequence ID" value="NZ_AP025226.1"/>
</dbReference>
<accession>A0AAQ4CWT8</accession>
<dbReference type="KEGG" id="scas:SACC_32860"/>
<dbReference type="AlphaFoldDB" id="A0AAQ4CWT8"/>
<evidence type="ECO:0000313" key="2">
    <source>
        <dbReference type="Proteomes" id="UP001319921"/>
    </source>
</evidence>
<protein>
    <submittedName>
        <fullName evidence="1">Uncharacterized protein</fullName>
    </submittedName>
</protein>
<keyword evidence="2" id="KW-1185">Reference proteome</keyword>
<reference evidence="1 2" key="1">
    <citation type="journal article" date="2022" name="Microbiol. Resour. Announc.">
        <title>Complete Genome Sequence of the Hyperthermophilic and Acidophilic Archaeon Saccharolobus caldissimus Strain HS-3T.</title>
        <authorList>
            <person name="Sakai H.D."/>
            <person name="Kurosawa N."/>
        </authorList>
    </citation>
    <scope>NUCLEOTIDE SEQUENCE [LARGE SCALE GENOMIC DNA]</scope>
    <source>
        <strain evidence="1 2">JCM32116</strain>
    </source>
</reference>
<proteinExistence type="predicted"/>
<dbReference type="EMBL" id="AP025226">
    <property type="protein sequence ID" value="BDC00270.1"/>
    <property type="molecule type" value="Genomic_DNA"/>
</dbReference>
<sequence length="55" mass="6583">MYEIECSDPEEMRKLIELIVGKEAKLVIRTDNAYFVAALKRHYRNLKIKRIEEKS</sequence>